<gene>
    <name evidence="1" type="ORF">HHI36_004312</name>
</gene>
<evidence type="ECO:0000313" key="1">
    <source>
        <dbReference type="EMBL" id="KAL3281088.1"/>
    </source>
</evidence>
<name>A0ABD2NQT0_9CUCU</name>
<reference evidence="1 2" key="1">
    <citation type="journal article" date="2021" name="BMC Biol.">
        <title>Horizontally acquired antibacterial genes associated with adaptive radiation of ladybird beetles.</title>
        <authorList>
            <person name="Li H.S."/>
            <person name="Tang X.F."/>
            <person name="Huang Y.H."/>
            <person name="Xu Z.Y."/>
            <person name="Chen M.L."/>
            <person name="Du X.Y."/>
            <person name="Qiu B.Y."/>
            <person name="Chen P.T."/>
            <person name="Zhang W."/>
            <person name="Slipinski A."/>
            <person name="Escalona H.E."/>
            <person name="Waterhouse R.M."/>
            <person name="Zwick A."/>
            <person name="Pang H."/>
        </authorList>
    </citation>
    <scope>NUCLEOTIDE SEQUENCE [LARGE SCALE GENOMIC DNA]</scope>
    <source>
        <strain evidence="1">SYSU2018</strain>
    </source>
</reference>
<protein>
    <submittedName>
        <fullName evidence="1">Uncharacterized protein</fullName>
    </submittedName>
</protein>
<dbReference type="Proteomes" id="UP001516400">
    <property type="component" value="Unassembled WGS sequence"/>
</dbReference>
<dbReference type="InterPro" id="IPR046341">
    <property type="entry name" value="SET_dom_sf"/>
</dbReference>
<evidence type="ECO:0000313" key="2">
    <source>
        <dbReference type="Proteomes" id="UP001516400"/>
    </source>
</evidence>
<dbReference type="AlphaFoldDB" id="A0ABD2NQT0"/>
<keyword evidence="2" id="KW-1185">Reference proteome</keyword>
<sequence>MEQVELSISILGSSVKEETQICVICGSNHNAEDCTYLSITNHILDKEVPTKARLSLPDELMIQALADGTNRIITKKFISKGTRFGPIEALNSFSLNPSIQFPLKVFPYEEEDF</sequence>
<proteinExistence type="predicted"/>
<accession>A0ABD2NQT0</accession>
<comment type="caution">
    <text evidence="1">The sequence shown here is derived from an EMBL/GenBank/DDBJ whole genome shotgun (WGS) entry which is preliminary data.</text>
</comment>
<dbReference type="EMBL" id="JABFTP020000144">
    <property type="protein sequence ID" value="KAL3281088.1"/>
    <property type="molecule type" value="Genomic_DNA"/>
</dbReference>
<organism evidence="1 2">
    <name type="scientific">Cryptolaemus montrouzieri</name>
    <dbReference type="NCBI Taxonomy" id="559131"/>
    <lineage>
        <taxon>Eukaryota</taxon>
        <taxon>Metazoa</taxon>
        <taxon>Ecdysozoa</taxon>
        <taxon>Arthropoda</taxon>
        <taxon>Hexapoda</taxon>
        <taxon>Insecta</taxon>
        <taxon>Pterygota</taxon>
        <taxon>Neoptera</taxon>
        <taxon>Endopterygota</taxon>
        <taxon>Coleoptera</taxon>
        <taxon>Polyphaga</taxon>
        <taxon>Cucujiformia</taxon>
        <taxon>Coccinelloidea</taxon>
        <taxon>Coccinellidae</taxon>
        <taxon>Scymninae</taxon>
        <taxon>Scymnini</taxon>
        <taxon>Cryptolaemus</taxon>
    </lineage>
</organism>
<dbReference type="Gene3D" id="2.170.270.10">
    <property type="entry name" value="SET domain"/>
    <property type="match status" value="1"/>
</dbReference>